<feature type="active site" evidence="3">
    <location>
        <position position="248"/>
    </location>
</feature>
<proteinExistence type="inferred from homology"/>
<evidence type="ECO:0000256" key="4">
    <source>
        <dbReference type="RuleBase" id="RU003345"/>
    </source>
</evidence>
<evidence type="ECO:0000256" key="2">
    <source>
        <dbReference type="ARBA" id="ARBA00023002"/>
    </source>
</evidence>
<dbReference type="InterPro" id="IPR016160">
    <property type="entry name" value="Ald_DH_CS_CYS"/>
</dbReference>
<dbReference type="Gene3D" id="3.40.605.10">
    <property type="entry name" value="Aldehyde Dehydrogenase, Chain A, domain 1"/>
    <property type="match status" value="1"/>
</dbReference>
<dbReference type="RefSeq" id="WP_037001117.1">
    <property type="nucleotide sequence ID" value="NZ_JFJN01000032.1"/>
</dbReference>
<dbReference type="InterPro" id="IPR016162">
    <property type="entry name" value="Ald_DH_N"/>
</dbReference>
<dbReference type="InterPro" id="IPR016161">
    <property type="entry name" value="Ald_DH/histidinol_DH"/>
</dbReference>
<evidence type="ECO:0000259" key="5">
    <source>
        <dbReference type="Pfam" id="PF00171"/>
    </source>
</evidence>
<comment type="caution">
    <text evidence="6">The sequence shown here is derived from an EMBL/GenBank/DDBJ whole genome shotgun (WGS) entry which is preliminary data.</text>
</comment>
<dbReference type="SUPFAM" id="SSF53720">
    <property type="entry name" value="ALDH-like"/>
    <property type="match status" value="1"/>
</dbReference>
<protein>
    <submittedName>
        <fullName evidence="6">Aldehyde dehydrogenase</fullName>
    </submittedName>
</protein>
<dbReference type="Gene3D" id="3.40.309.10">
    <property type="entry name" value="Aldehyde Dehydrogenase, Chain A, domain 2"/>
    <property type="match status" value="1"/>
</dbReference>
<keyword evidence="7" id="KW-1185">Reference proteome</keyword>
<comment type="similarity">
    <text evidence="1 4">Belongs to the aldehyde dehydrogenase family.</text>
</comment>
<dbReference type="PANTHER" id="PTHR43353">
    <property type="entry name" value="SUCCINATE-SEMIALDEHYDE DEHYDROGENASE, MITOCHONDRIAL"/>
    <property type="match status" value="1"/>
</dbReference>
<accession>A0ABN0SD23</accession>
<dbReference type="CDD" id="cd07088">
    <property type="entry name" value="ALDH_LactADH-AldA"/>
    <property type="match status" value="1"/>
</dbReference>
<dbReference type="InterPro" id="IPR015590">
    <property type="entry name" value="Aldehyde_DH_dom"/>
</dbReference>
<dbReference type="EMBL" id="JFJN01000032">
    <property type="protein sequence ID" value="EZH81145.1"/>
    <property type="molecule type" value="Genomic_DNA"/>
</dbReference>
<gene>
    <name evidence="6" type="ORF">AU05_11495</name>
</gene>
<dbReference type="PROSITE" id="PS00070">
    <property type="entry name" value="ALDEHYDE_DEHYDR_CYS"/>
    <property type="match status" value="1"/>
</dbReference>
<dbReference type="InterPro" id="IPR016163">
    <property type="entry name" value="Ald_DH_C"/>
</dbReference>
<dbReference type="PANTHER" id="PTHR43353:SF5">
    <property type="entry name" value="SUCCINATE-SEMIALDEHYDE DEHYDROGENASE, MITOCHONDRIAL"/>
    <property type="match status" value="1"/>
</dbReference>
<name>A0ABN0SD23_9GAMM</name>
<feature type="domain" description="Aldehyde dehydrogenase" evidence="5">
    <location>
        <begin position="16"/>
        <end position="472"/>
    </location>
</feature>
<sequence length="477" mass="51038">MSETIYQNYIDNAFVDSDTLIEVRNPATGVLLARTPDASNEQVDHAIAAARKAQKSWAAKPAIERAGYLRRIAEKVRANASRLAQVITREGGKVPALAEVEVNFTADYLDYMAEWARRLEGEVLTSDRAGEHIFLLRKPLGVVAGILPWNFPFFLIARKMAPALLTGNTIVIKPSEETPINCFEFAKLVAEVDLPTGVFNVVGGTGAGAGSALTSHAGVDLISFTGSVGTGSRIMAAAAPHITKLNLELGGKAPAIVLADADLDLAVNAIKASRVINTGQVCNCAERVYVERKVADQFIDKIASAMAATRYGDPSAQADLDMGPLINQAGLDKVAQMVRTAVGQGAQVITGGNVADLGQGFHYQPTVLAGCASDMEIMRKEIFGPVLPIQIVDNLDEAIARANDSEYGLTSSIYTRNLSAALKASRELDFGETYINRENFEAMQGFHAGTRKSGIGGADGKHGLYEYTHTHVIYAQE</sequence>
<dbReference type="InterPro" id="IPR029510">
    <property type="entry name" value="Ald_DH_CS_GLU"/>
</dbReference>
<reference evidence="7" key="1">
    <citation type="journal article" date="2014" name="Genome Announc.">
        <title>Draft Genome Sequence of the algae degrading bacterium Pseudomonas mendocina AD6.</title>
        <authorList>
            <person name="Barney B.M."/>
            <person name="Lenneman E.M."/>
        </authorList>
    </citation>
    <scope>NUCLEOTIDE SEQUENCE [LARGE SCALE GENOMIC DNA]</scope>
    <source>
        <strain evidence="7">AD6</strain>
    </source>
</reference>
<organism evidence="6 7">
    <name type="scientific">Ectopseudomonas composti</name>
    <dbReference type="NCBI Taxonomy" id="658457"/>
    <lineage>
        <taxon>Bacteria</taxon>
        <taxon>Pseudomonadati</taxon>
        <taxon>Pseudomonadota</taxon>
        <taxon>Gammaproteobacteria</taxon>
        <taxon>Pseudomonadales</taxon>
        <taxon>Pseudomonadaceae</taxon>
        <taxon>Ectopseudomonas</taxon>
    </lineage>
</organism>
<dbReference type="NCBIfam" id="NF007497">
    <property type="entry name" value="PRK10090.1"/>
    <property type="match status" value="1"/>
</dbReference>
<evidence type="ECO:0000256" key="3">
    <source>
        <dbReference type="PROSITE-ProRule" id="PRU10007"/>
    </source>
</evidence>
<evidence type="ECO:0000256" key="1">
    <source>
        <dbReference type="ARBA" id="ARBA00009986"/>
    </source>
</evidence>
<dbReference type="InterPro" id="IPR050740">
    <property type="entry name" value="Aldehyde_DH_Superfamily"/>
</dbReference>
<dbReference type="Pfam" id="PF00171">
    <property type="entry name" value="Aldedh"/>
    <property type="match status" value="1"/>
</dbReference>
<evidence type="ECO:0000313" key="7">
    <source>
        <dbReference type="Proteomes" id="UP000023842"/>
    </source>
</evidence>
<evidence type="ECO:0000313" key="6">
    <source>
        <dbReference type="EMBL" id="EZH81145.1"/>
    </source>
</evidence>
<keyword evidence="2 4" id="KW-0560">Oxidoreductase</keyword>
<dbReference type="PROSITE" id="PS00687">
    <property type="entry name" value="ALDEHYDE_DEHYDR_GLU"/>
    <property type="match status" value="1"/>
</dbReference>
<dbReference type="Proteomes" id="UP000023842">
    <property type="component" value="Unassembled WGS sequence"/>
</dbReference>